<evidence type="ECO:0000313" key="2">
    <source>
        <dbReference type="EMBL" id="VDL85319.1"/>
    </source>
</evidence>
<sequence>MKFLQELFAANGYPRTFNEWNRMPPRTRNEESCQPKSWRSIPHTLRQIRPIRSGQTAAPLLVNRTKRFKQHRPSRKSITADSYQAPPHRGPRKSCERVSPTPMEQPLSPPPPINSPPYHLTDNDCTSFWEESDVPTIKEDPLSPVVAVERSLIEEKVAVADKIVDSEADPCSLAGIQESCNNTRQNDHLRCRSLPRMQSWGSLDLIQENAANAGRSKSIVGRASQMSVAASAKSERSKSKIFMKVDELAEAEEGAGASKKSMYTGARGRQSRYSRRYGPLGETDDARSRKITAEARKDIKKMHELMKTIFDKIAQAEDLVVKRDFSVCDEIIAGMQEFQSTYEKFIGHLRYSPYKEEMDFINECLIKMVDELEIQPPFVLLRLVEFGYHVYEIGQHIREDLIPGSFTLAIHTIQSRIYRLHTGRVIRQIYYVPQDFDPVIATYFKSRRLIRIESFCHCRIVLLDPSDPRCSLCPNGYRTIEVNFHEEKGRYLGFANLLNAVATSKIYTARVVATVFRRLSGVECDLSPEELLKLESTEPRQTYNTLRSDLKSGTGTALAPKIDSV</sequence>
<dbReference type="OrthoDB" id="6227134at2759"/>
<proteinExistence type="predicted"/>
<keyword evidence="3" id="KW-1185">Reference proteome</keyword>
<evidence type="ECO:0000313" key="3">
    <source>
        <dbReference type="Proteomes" id="UP000275846"/>
    </source>
</evidence>
<gene>
    <name evidence="2" type="ORF">SSLN_LOCUS254</name>
</gene>
<reference evidence="4" key="1">
    <citation type="submission" date="2016-06" db="UniProtKB">
        <authorList>
            <consortium name="WormBaseParasite"/>
        </authorList>
    </citation>
    <scope>IDENTIFICATION</scope>
</reference>
<protein>
    <submittedName>
        <fullName evidence="4">Non-specific serine/threonine protein kinase</fullName>
    </submittedName>
</protein>
<dbReference type="AlphaFoldDB" id="A0A183S7Q6"/>
<organism evidence="4">
    <name type="scientific">Schistocephalus solidus</name>
    <name type="common">Tapeworm</name>
    <dbReference type="NCBI Taxonomy" id="70667"/>
    <lineage>
        <taxon>Eukaryota</taxon>
        <taxon>Metazoa</taxon>
        <taxon>Spiralia</taxon>
        <taxon>Lophotrochozoa</taxon>
        <taxon>Platyhelminthes</taxon>
        <taxon>Cestoda</taxon>
        <taxon>Eucestoda</taxon>
        <taxon>Diphyllobothriidea</taxon>
        <taxon>Diphyllobothriidae</taxon>
        <taxon>Schistocephalus</taxon>
    </lineage>
</organism>
<accession>A0A183S7Q6</accession>
<reference evidence="2 3" key="2">
    <citation type="submission" date="2018-11" db="EMBL/GenBank/DDBJ databases">
        <authorList>
            <consortium name="Pathogen Informatics"/>
        </authorList>
    </citation>
    <scope>NUCLEOTIDE SEQUENCE [LARGE SCALE GENOMIC DNA]</scope>
    <source>
        <strain evidence="2 3">NST_G2</strain>
    </source>
</reference>
<dbReference type="EMBL" id="UYSU01000152">
    <property type="protein sequence ID" value="VDL85319.1"/>
    <property type="molecule type" value="Genomic_DNA"/>
</dbReference>
<dbReference type="Proteomes" id="UP000275846">
    <property type="component" value="Unassembled WGS sequence"/>
</dbReference>
<name>A0A183S7Q6_SCHSO</name>
<evidence type="ECO:0000256" key="1">
    <source>
        <dbReference type="SAM" id="MobiDB-lite"/>
    </source>
</evidence>
<feature type="compositionally biased region" description="Basic residues" evidence="1">
    <location>
        <begin position="64"/>
        <end position="75"/>
    </location>
</feature>
<dbReference type="WBParaSite" id="SSLN_0000026701-mRNA-1">
    <property type="protein sequence ID" value="SSLN_0000026701-mRNA-1"/>
    <property type="gene ID" value="SSLN_0000026701"/>
</dbReference>
<evidence type="ECO:0000313" key="4">
    <source>
        <dbReference type="WBParaSite" id="SSLN_0000026701-mRNA-1"/>
    </source>
</evidence>
<feature type="region of interest" description="Disordered" evidence="1">
    <location>
        <begin position="62"/>
        <end position="116"/>
    </location>
</feature>